<comment type="caution">
    <text evidence="2">The sequence shown here is derived from an EMBL/GenBank/DDBJ whole genome shotgun (WGS) entry which is preliminary data.</text>
</comment>
<keyword evidence="3" id="KW-1185">Reference proteome</keyword>
<evidence type="ECO:0000256" key="1">
    <source>
        <dbReference type="SAM" id="Coils"/>
    </source>
</evidence>
<evidence type="ECO:0000313" key="3">
    <source>
        <dbReference type="Proteomes" id="UP001633002"/>
    </source>
</evidence>
<gene>
    <name evidence="2" type="ORF">R1sor_010168</name>
</gene>
<dbReference type="AlphaFoldDB" id="A0ABD3HX77"/>
<dbReference type="EMBL" id="JBJQOH010000002">
    <property type="protein sequence ID" value="KAL3696092.1"/>
    <property type="molecule type" value="Genomic_DNA"/>
</dbReference>
<proteinExistence type="predicted"/>
<accession>A0ABD3HX77</accession>
<feature type="coiled-coil region" evidence="1">
    <location>
        <begin position="24"/>
        <end position="85"/>
    </location>
</feature>
<sequence length="137" mass="15932">MVMTLNEAVKMGLQAAVDRYKLGLDKEMERVAEVQLQKDRVDDELFILNFSLQRAENNQMHMLALQELAQAKLQLRSKFRRAQIDLTMSYSEAVSGSLCIQVQLAWRARYLLVDPYLVLQNFRLVVTFLALQLIVWL</sequence>
<reference evidence="2 3" key="1">
    <citation type="submission" date="2024-09" db="EMBL/GenBank/DDBJ databases">
        <title>Chromosome-scale assembly of Riccia sorocarpa.</title>
        <authorList>
            <person name="Paukszto L."/>
        </authorList>
    </citation>
    <scope>NUCLEOTIDE SEQUENCE [LARGE SCALE GENOMIC DNA]</scope>
    <source>
        <strain evidence="2">LP-2024</strain>
        <tissue evidence="2">Aerial parts of the thallus</tissue>
    </source>
</reference>
<dbReference type="Proteomes" id="UP001633002">
    <property type="component" value="Unassembled WGS sequence"/>
</dbReference>
<evidence type="ECO:0000313" key="2">
    <source>
        <dbReference type="EMBL" id="KAL3696092.1"/>
    </source>
</evidence>
<keyword evidence="1" id="KW-0175">Coiled coil</keyword>
<protein>
    <submittedName>
        <fullName evidence="2">Uncharacterized protein</fullName>
    </submittedName>
</protein>
<name>A0ABD3HX77_9MARC</name>
<organism evidence="2 3">
    <name type="scientific">Riccia sorocarpa</name>
    <dbReference type="NCBI Taxonomy" id="122646"/>
    <lineage>
        <taxon>Eukaryota</taxon>
        <taxon>Viridiplantae</taxon>
        <taxon>Streptophyta</taxon>
        <taxon>Embryophyta</taxon>
        <taxon>Marchantiophyta</taxon>
        <taxon>Marchantiopsida</taxon>
        <taxon>Marchantiidae</taxon>
        <taxon>Marchantiales</taxon>
        <taxon>Ricciaceae</taxon>
        <taxon>Riccia</taxon>
    </lineage>
</organism>